<dbReference type="RefSeq" id="WP_275306714.1">
    <property type="nucleotide sequence ID" value="NZ_CP095749.1"/>
</dbReference>
<name>A0ABY8A2F1_9ACTN</name>
<feature type="domain" description="4-oxalocrotonate tautomerase-like" evidence="2">
    <location>
        <begin position="2"/>
        <end position="52"/>
    </location>
</feature>
<gene>
    <name evidence="3" type="primary">pptA</name>
    <name evidence="3" type="ORF">MOV08_06935</name>
</gene>
<dbReference type="Proteomes" id="UP001218629">
    <property type="component" value="Chromosome"/>
</dbReference>
<dbReference type="InterPro" id="IPR017284">
    <property type="entry name" value="Tautomerase_PptA"/>
</dbReference>
<proteinExistence type="predicted"/>
<dbReference type="NCBIfam" id="NF002324">
    <property type="entry name" value="PRK01271.1"/>
    <property type="match status" value="1"/>
</dbReference>
<dbReference type="Gene3D" id="3.30.429.10">
    <property type="entry name" value="Macrophage Migration Inhibitory Factor"/>
    <property type="match status" value="1"/>
</dbReference>
<reference evidence="3 4" key="1">
    <citation type="submission" date="2022-03" db="EMBL/GenBank/DDBJ databases">
        <title>Streptomyces yunnanensis P86,complete genome.</title>
        <authorList>
            <person name="Chen S."/>
            <person name="Zhang Q."/>
        </authorList>
    </citation>
    <scope>NUCLEOTIDE SEQUENCE [LARGE SCALE GENOMIC DNA]</scope>
    <source>
        <strain evidence="3 4">P86</strain>
    </source>
</reference>
<dbReference type="InterPro" id="IPR004370">
    <property type="entry name" value="4-OT-like_dom"/>
</dbReference>
<evidence type="ECO:0000313" key="4">
    <source>
        <dbReference type="Proteomes" id="UP001218629"/>
    </source>
</evidence>
<evidence type="ECO:0000259" key="2">
    <source>
        <dbReference type="Pfam" id="PF01361"/>
    </source>
</evidence>
<dbReference type="GO" id="GO:0016853">
    <property type="term" value="F:isomerase activity"/>
    <property type="evidence" value="ECO:0007669"/>
    <property type="project" value="UniProtKB-KW"/>
</dbReference>
<accession>A0ABY8A2F1</accession>
<dbReference type="SUPFAM" id="SSF55331">
    <property type="entry name" value="Tautomerase/MIF"/>
    <property type="match status" value="1"/>
</dbReference>
<dbReference type="Pfam" id="PF01361">
    <property type="entry name" value="Tautomerase"/>
    <property type="match status" value="1"/>
</dbReference>
<dbReference type="InterPro" id="IPR014347">
    <property type="entry name" value="Tautomerase/MIF_sf"/>
</dbReference>
<sequence length="77" mass="8950">MPHVNIKHFPKDFTDEQKQQLAQAITEAVTEHFRTYDGAVSIALEPVAAHDWHETVYRPEIAGRQHLLVKEPNYRND</sequence>
<evidence type="ECO:0000313" key="3">
    <source>
        <dbReference type="EMBL" id="WEB39058.1"/>
    </source>
</evidence>
<organism evidence="3 4">
    <name type="scientific">Streptomyces yunnanensis</name>
    <dbReference type="NCBI Taxonomy" id="156453"/>
    <lineage>
        <taxon>Bacteria</taxon>
        <taxon>Bacillati</taxon>
        <taxon>Actinomycetota</taxon>
        <taxon>Actinomycetes</taxon>
        <taxon>Kitasatosporales</taxon>
        <taxon>Streptomycetaceae</taxon>
        <taxon>Streptomyces</taxon>
    </lineage>
</organism>
<evidence type="ECO:0000256" key="1">
    <source>
        <dbReference type="ARBA" id="ARBA00023235"/>
    </source>
</evidence>
<dbReference type="EMBL" id="CP095749">
    <property type="protein sequence ID" value="WEB39058.1"/>
    <property type="molecule type" value="Genomic_DNA"/>
</dbReference>
<dbReference type="PIRSF" id="PIRSF037799">
    <property type="entry name" value="Tautomer_YdcE_prd"/>
    <property type="match status" value="1"/>
</dbReference>
<protein>
    <submittedName>
        <fullName evidence="3">Tautomerase PptA</fullName>
        <ecNumber evidence="3">5.3.2.-</ecNumber>
    </submittedName>
</protein>
<dbReference type="EC" id="5.3.2.-" evidence="3"/>
<keyword evidence="1 3" id="KW-0413">Isomerase</keyword>
<keyword evidence="4" id="KW-1185">Reference proteome</keyword>